<dbReference type="OrthoDB" id="6167081at2"/>
<feature type="signal peptide" evidence="2">
    <location>
        <begin position="1"/>
        <end position="27"/>
    </location>
</feature>
<evidence type="ECO:0000313" key="3">
    <source>
        <dbReference type="EMBL" id="AMD01518.1"/>
    </source>
</evidence>
<dbReference type="EMBL" id="CP014226">
    <property type="protein sequence ID" value="AMD01518.1"/>
    <property type="molecule type" value="Genomic_DNA"/>
</dbReference>
<dbReference type="Proteomes" id="UP000063387">
    <property type="component" value="Chromosome"/>
</dbReference>
<feature type="compositionally biased region" description="Low complexity" evidence="1">
    <location>
        <begin position="93"/>
        <end position="147"/>
    </location>
</feature>
<dbReference type="PATRIC" id="fig|507626.3.peg.2455"/>
<evidence type="ECO:0000256" key="2">
    <source>
        <dbReference type="SAM" id="SignalP"/>
    </source>
</evidence>
<protein>
    <submittedName>
        <fullName evidence="3">Uncharacterized protein</fullName>
    </submittedName>
</protein>
<feature type="compositionally biased region" description="Acidic residues" evidence="1">
    <location>
        <begin position="39"/>
        <end position="59"/>
    </location>
</feature>
<keyword evidence="4" id="KW-1185">Reference proteome</keyword>
<organism evidence="3 4">
    <name type="scientific">Halomonas chromatireducens</name>
    <dbReference type="NCBI Taxonomy" id="507626"/>
    <lineage>
        <taxon>Bacteria</taxon>
        <taxon>Pseudomonadati</taxon>
        <taxon>Pseudomonadota</taxon>
        <taxon>Gammaproteobacteria</taxon>
        <taxon>Oceanospirillales</taxon>
        <taxon>Halomonadaceae</taxon>
        <taxon>Halomonas</taxon>
    </lineage>
</organism>
<reference evidence="3 4" key="2">
    <citation type="submission" date="2016-02" db="EMBL/GenBank/DDBJ databases">
        <authorList>
            <person name="Wen L."/>
            <person name="He K."/>
            <person name="Yang H."/>
        </authorList>
    </citation>
    <scope>NUCLEOTIDE SEQUENCE [LARGE SCALE GENOMIC DNA]</scope>
    <source>
        <strain evidence="3 4">AGD 8-3</strain>
    </source>
</reference>
<proteinExistence type="predicted"/>
<feature type="chain" id="PRO_5007167047" evidence="2">
    <location>
        <begin position="28"/>
        <end position="176"/>
    </location>
</feature>
<gene>
    <name evidence="3" type="ORF">LOKO_02458</name>
</gene>
<reference evidence="3 4" key="1">
    <citation type="journal article" date="2016" name="Genome Announc.">
        <title>Draft Genome Sequence of 'Halomonas chromatireducens' Strain AGD 8-3, a Haloalkaliphilic Chromate- and Selenite-Reducing Gammaproteobacterium.</title>
        <authorList>
            <person name="Sharko F.S."/>
            <person name="Shapovalova A.A."/>
            <person name="Tsygankova S.V."/>
            <person name="Komova A.V."/>
            <person name="Boulygina E.S."/>
            <person name="Teslyuk A.B."/>
            <person name="Gotovtsev P.M."/>
            <person name="Namsaraev Z.B."/>
            <person name="Khijniak T.V."/>
            <person name="Nedoluzhko A.V."/>
            <person name="Vasilov R.G."/>
        </authorList>
    </citation>
    <scope>NUCLEOTIDE SEQUENCE [LARGE SCALE GENOMIC DNA]</scope>
    <source>
        <strain evidence="3 4">AGD 8-3</strain>
    </source>
</reference>
<dbReference type="AlphaFoldDB" id="A0A120JW89"/>
<dbReference type="RefSeq" id="WP_066449564.1">
    <property type="nucleotide sequence ID" value="NZ_CP014226.1"/>
</dbReference>
<feature type="region of interest" description="Disordered" evidence="1">
    <location>
        <begin position="30"/>
        <end position="176"/>
    </location>
</feature>
<evidence type="ECO:0000256" key="1">
    <source>
        <dbReference type="SAM" id="MobiDB-lite"/>
    </source>
</evidence>
<evidence type="ECO:0000313" key="4">
    <source>
        <dbReference type="Proteomes" id="UP000063387"/>
    </source>
</evidence>
<name>A0A120JW89_9GAMM</name>
<feature type="compositionally biased region" description="Acidic residues" evidence="1">
    <location>
        <begin position="166"/>
        <end position="176"/>
    </location>
</feature>
<keyword evidence="2" id="KW-0732">Signal</keyword>
<sequence length="176" mass="17928">MMSKEFLKKIGVFGVAIGLTASPFALAHAVDHEDAPGQEVEDVPSPDGPTDDTFADDPDTGAAIGDREDWEETDELERGTETEDVPGTEVPSEEAFPGDEPAPDAAPGADPAAPGTETAPGTDPATQGTETAPGTTPAAPGTETAPGAEDDAGFGEGTEPMPGTDADQDELEEDTY</sequence>
<dbReference type="KEGG" id="hco:LOKO_02458"/>
<accession>A0A120JW89</accession>